<evidence type="ECO:0000313" key="2">
    <source>
        <dbReference type="EMBL" id="AQT67358.1"/>
    </source>
</evidence>
<feature type="transmembrane region" description="Helical" evidence="1">
    <location>
        <begin position="72"/>
        <end position="93"/>
    </location>
</feature>
<protein>
    <recommendedName>
        <fullName evidence="4">Positive regulator of sigma(E), RseC/MucC</fullName>
    </recommendedName>
</protein>
<feature type="transmembrane region" description="Helical" evidence="1">
    <location>
        <begin position="31"/>
        <end position="52"/>
    </location>
</feature>
<reference evidence="3" key="1">
    <citation type="submission" date="2017-02" db="EMBL/GenBank/DDBJ databases">
        <title>Comparative genomics and description of representatives of a novel lineage of planctomycetes thriving in anoxic sediments.</title>
        <authorList>
            <person name="Spring S."/>
            <person name="Bunk B."/>
            <person name="Sproer C."/>
        </authorList>
    </citation>
    <scope>NUCLEOTIDE SEQUENCE [LARGE SCALE GENOMIC DNA]</scope>
    <source>
        <strain evidence="3">ST-NAGAB-D1</strain>
    </source>
</reference>
<dbReference type="EMBL" id="CP019791">
    <property type="protein sequence ID" value="AQT67358.1"/>
    <property type="molecule type" value="Genomic_DNA"/>
</dbReference>
<name>A0A1U9NHY6_9BACT</name>
<accession>A0A1U9NHY6</accession>
<evidence type="ECO:0000313" key="3">
    <source>
        <dbReference type="Proteomes" id="UP000189674"/>
    </source>
</evidence>
<evidence type="ECO:0000256" key="1">
    <source>
        <dbReference type="SAM" id="Phobius"/>
    </source>
</evidence>
<organism evidence="2 3">
    <name type="scientific">Anaerohalosphaera lusitana</name>
    <dbReference type="NCBI Taxonomy" id="1936003"/>
    <lineage>
        <taxon>Bacteria</taxon>
        <taxon>Pseudomonadati</taxon>
        <taxon>Planctomycetota</taxon>
        <taxon>Phycisphaerae</taxon>
        <taxon>Sedimentisphaerales</taxon>
        <taxon>Anaerohalosphaeraceae</taxon>
        <taxon>Anaerohalosphaera</taxon>
    </lineage>
</organism>
<keyword evidence="3" id="KW-1185">Reference proteome</keyword>
<evidence type="ECO:0008006" key="4">
    <source>
        <dbReference type="Google" id="ProtNLM"/>
    </source>
</evidence>
<keyword evidence="1" id="KW-0472">Membrane</keyword>
<keyword evidence="1" id="KW-0812">Transmembrane</keyword>
<gene>
    <name evidence="2" type="ORF">STSP2_00502</name>
</gene>
<dbReference type="Proteomes" id="UP000189674">
    <property type="component" value="Chromosome"/>
</dbReference>
<dbReference type="AlphaFoldDB" id="A0A1U9NHY6"/>
<sequence length="105" mass="11383">MTQDKFCSNCPNKHDCKSIYEAMGNTKGESVVLKVIVAFLLPIIIFIAALMLSQELLADKLDGQKTEAVVPALIALGATLTWITVIYVINTILARRSGRSSSQGD</sequence>
<dbReference type="KEGG" id="alus:STSP2_00502"/>
<dbReference type="STRING" id="1936003.STSP2_00502"/>
<dbReference type="RefSeq" id="WP_146659535.1">
    <property type="nucleotide sequence ID" value="NZ_CP019791.1"/>
</dbReference>
<proteinExistence type="predicted"/>
<keyword evidence="1" id="KW-1133">Transmembrane helix</keyword>